<dbReference type="SUPFAM" id="SSF48065">
    <property type="entry name" value="DBL homology domain (DH-domain)"/>
    <property type="match status" value="1"/>
</dbReference>
<dbReference type="InterPro" id="IPR051092">
    <property type="entry name" value="FYVE_RhoGEF_PH"/>
</dbReference>
<dbReference type="OrthoDB" id="245697at2759"/>
<dbReference type="VEuPathDB" id="AmoebaDB:ACA1_237160"/>
<dbReference type="PANTHER" id="PTHR12673">
    <property type="entry name" value="FACIOGENITAL DYSPLASIA PROTEIN"/>
    <property type="match status" value="1"/>
</dbReference>
<evidence type="ECO:0000259" key="2">
    <source>
        <dbReference type="PROSITE" id="PS50010"/>
    </source>
</evidence>
<feature type="region of interest" description="Disordered" evidence="1">
    <location>
        <begin position="353"/>
        <end position="379"/>
    </location>
</feature>
<evidence type="ECO:0000313" key="3">
    <source>
        <dbReference type="EMBL" id="ELR19088.1"/>
    </source>
</evidence>
<dbReference type="AlphaFoldDB" id="L8H310"/>
<dbReference type="Gene3D" id="2.30.29.30">
    <property type="entry name" value="Pleckstrin-homology domain (PH domain)/Phosphotyrosine-binding domain (PTB)"/>
    <property type="match status" value="1"/>
</dbReference>
<evidence type="ECO:0000256" key="1">
    <source>
        <dbReference type="SAM" id="MobiDB-lite"/>
    </source>
</evidence>
<protein>
    <submittedName>
        <fullName evidence="3">RhoGEF domain containing protein</fullName>
    </submittedName>
</protein>
<dbReference type="EMBL" id="KB007939">
    <property type="protein sequence ID" value="ELR19088.1"/>
    <property type="molecule type" value="Genomic_DNA"/>
</dbReference>
<dbReference type="STRING" id="1257118.L8H310"/>
<dbReference type="InterPro" id="IPR035899">
    <property type="entry name" value="DBL_dom_sf"/>
</dbReference>
<gene>
    <name evidence="3" type="ORF">ACA1_237160</name>
</gene>
<feature type="compositionally biased region" description="Low complexity" evidence="1">
    <location>
        <begin position="460"/>
        <end position="500"/>
    </location>
</feature>
<keyword evidence="4" id="KW-1185">Reference proteome</keyword>
<feature type="compositionally biased region" description="Low complexity" evidence="1">
    <location>
        <begin position="363"/>
        <end position="376"/>
    </location>
</feature>
<name>L8H310_ACACF</name>
<feature type="region of interest" description="Disordered" evidence="1">
    <location>
        <begin position="38"/>
        <end position="71"/>
    </location>
</feature>
<organism evidence="3 4">
    <name type="scientific">Acanthamoeba castellanii (strain ATCC 30010 / Neff)</name>
    <dbReference type="NCBI Taxonomy" id="1257118"/>
    <lineage>
        <taxon>Eukaryota</taxon>
        <taxon>Amoebozoa</taxon>
        <taxon>Discosea</taxon>
        <taxon>Longamoebia</taxon>
        <taxon>Centramoebida</taxon>
        <taxon>Acanthamoebidae</taxon>
        <taxon>Acanthamoeba</taxon>
    </lineage>
</organism>
<accession>L8H310</accession>
<dbReference type="GO" id="GO:0005737">
    <property type="term" value="C:cytoplasm"/>
    <property type="evidence" value="ECO:0007669"/>
    <property type="project" value="TreeGrafter"/>
</dbReference>
<sequence>MDFLQPTLIDGEGTVVFSRGGEEGRKRESIATFTFAPIPTSPSVILPEDDDRSSSKRAASTSSTSASGPSKQWDAAGLAKLVRAQSHVRRFLAQKLSKRLKVVRELEQTESRYISSMRLLVKLFIEPLEARVTEGRPIIEPQIVLDIFSCIRELLELHEAFLQRLVTRLGNLSAFRANTIADIFLLHTKFLLLYPFYVNNFTVASATLKKVKANNPEFAEFVRQRERRSEMKLQDVESLLLMPVQRIPQYTLLLQDLLKQCKPKTSLHADLSLALQHLRDCLSHINEQKRDAENAAQLEVRLKHFVYRSKKDALPQSRKRRLLGEGPVTFYQKSKGKKLWLFVLSDALVMAKPKKKPNKDTSPRGAASPSSPQAPAGDHKVEHIVYLKELNMLSIPSTAPVGDEGRFSVHGRGLKLEFGVKGGPRAAEAWVRTIQLSLLAYQHQAKRKFLKTTMRRSVKSGPAPGAVPSGSPRDAQGSNSAPLPAVPSSPSASGARASLSDLFSSRG</sequence>
<dbReference type="PANTHER" id="PTHR12673:SF159">
    <property type="entry name" value="LD03170P"/>
    <property type="match status" value="1"/>
</dbReference>
<evidence type="ECO:0000313" key="4">
    <source>
        <dbReference type="Proteomes" id="UP000011083"/>
    </source>
</evidence>
<dbReference type="KEGG" id="acan:ACA1_237160"/>
<dbReference type="Proteomes" id="UP000011083">
    <property type="component" value="Unassembled WGS sequence"/>
</dbReference>
<dbReference type="PROSITE" id="PS50010">
    <property type="entry name" value="DH_2"/>
    <property type="match status" value="1"/>
</dbReference>
<dbReference type="SMART" id="SM00325">
    <property type="entry name" value="RhoGEF"/>
    <property type="match status" value="1"/>
</dbReference>
<dbReference type="RefSeq" id="XP_004341152.1">
    <property type="nucleotide sequence ID" value="XM_004341104.1"/>
</dbReference>
<reference evidence="3 4" key="1">
    <citation type="journal article" date="2013" name="Genome Biol.">
        <title>Genome of Acanthamoeba castellanii highlights extensive lateral gene transfer and early evolution of tyrosine kinase signaling.</title>
        <authorList>
            <person name="Clarke M."/>
            <person name="Lohan A.J."/>
            <person name="Liu B."/>
            <person name="Lagkouvardos I."/>
            <person name="Roy S."/>
            <person name="Zafar N."/>
            <person name="Bertelli C."/>
            <person name="Schilde C."/>
            <person name="Kianianmomeni A."/>
            <person name="Burglin T.R."/>
            <person name="Frech C."/>
            <person name="Turcotte B."/>
            <person name="Kopec K.O."/>
            <person name="Synnott J.M."/>
            <person name="Choo C."/>
            <person name="Paponov I."/>
            <person name="Finkler A."/>
            <person name="Soon Heng Tan C."/>
            <person name="Hutchins A.P."/>
            <person name="Weinmeier T."/>
            <person name="Rattei T."/>
            <person name="Chu J.S."/>
            <person name="Gimenez G."/>
            <person name="Irimia M."/>
            <person name="Rigden D.J."/>
            <person name="Fitzpatrick D.A."/>
            <person name="Lorenzo-Morales J."/>
            <person name="Bateman A."/>
            <person name="Chiu C.H."/>
            <person name="Tang P."/>
            <person name="Hegemann P."/>
            <person name="Fromm H."/>
            <person name="Raoult D."/>
            <person name="Greub G."/>
            <person name="Miranda-Saavedra D."/>
            <person name="Chen N."/>
            <person name="Nash P."/>
            <person name="Ginger M.L."/>
            <person name="Horn M."/>
            <person name="Schaap P."/>
            <person name="Caler L."/>
            <person name="Loftus B."/>
        </authorList>
    </citation>
    <scope>NUCLEOTIDE SEQUENCE [LARGE SCALE GENOMIC DNA]</scope>
    <source>
        <strain evidence="3 4">Neff</strain>
    </source>
</reference>
<dbReference type="Gene3D" id="1.20.900.10">
    <property type="entry name" value="Dbl homology (DH) domain"/>
    <property type="match status" value="1"/>
</dbReference>
<dbReference type="GeneID" id="14919858"/>
<feature type="compositionally biased region" description="Low complexity" evidence="1">
    <location>
        <begin position="56"/>
        <end position="67"/>
    </location>
</feature>
<dbReference type="GO" id="GO:0005085">
    <property type="term" value="F:guanyl-nucleotide exchange factor activity"/>
    <property type="evidence" value="ECO:0007669"/>
    <property type="project" value="InterPro"/>
</dbReference>
<dbReference type="InterPro" id="IPR000219">
    <property type="entry name" value="DH_dom"/>
</dbReference>
<dbReference type="Pfam" id="PF00621">
    <property type="entry name" value="RhoGEF"/>
    <property type="match status" value="1"/>
</dbReference>
<proteinExistence type="predicted"/>
<feature type="domain" description="DH" evidence="2">
    <location>
        <begin position="98"/>
        <end position="288"/>
    </location>
</feature>
<dbReference type="CDD" id="cd00160">
    <property type="entry name" value="RhoGEF"/>
    <property type="match status" value="1"/>
</dbReference>
<feature type="region of interest" description="Disordered" evidence="1">
    <location>
        <begin position="452"/>
        <end position="507"/>
    </location>
</feature>
<dbReference type="InterPro" id="IPR011993">
    <property type="entry name" value="PH-like_dom_sf"/>
</dbReference>